<name>S4REG7_PETMA</name>
<dbReference type="Ensembl" id="ENSPMAT00000003614.1">
    <property type="protein sequence ID" value="ENSPMAP00000003599.1"/>
    <property type="gene ID" value="ENSPMAG00000003306.1"/>
</dbReference>
<protein>
    <recommendedName>
        <fullName evidence="4">Lunapark, ER junction formation factor</fullName>
    </recommendedName>
</protein>
<feature type="transmembrane region" description="Helical" evidence="2">
    <location>
        <begin position="38"/>
        <end position="56"/>
    </location>
</feature>
<keyword evidence="2" id="KW-1133">Transmembrane helix</keyword>
<sequence>QAKPSTIQQLETLEKDMTDLEERSERTQRLQRLWIGRLILYSSAAYIVAAAFLWFWSFPKEWTDWVFAALPLLLFPVLVWLLKRFMSWWFVRRTQSNCMYLELLLQQQQKSLAGWL</sequence>
<evidence type="ECO:0008006" key="4">
    <source>
        <dbReference type="Google" id="ProtNLM"/>
    </source>
</evidence>
<dbReference type="PANTHER" id="PTHR22166">
    <property type="entry name" value="ENDOPLASMIC RETICULUM JUNCTION FORMATION PROTEIN LUNAPARK"/>
    <property type="match status" value="1"/>
</dbReference>
<organism evidence="3">
    <name type="scientific">Petromyzon marinus</name>
    <name type="common">Sea lamprey</name>
    <dbReference type="NCBI Taxonomy" id="7757"/>
    <lineage>
        <taxon>Eukaryota</taxon>
        <taxon>Metazoa</taxon>
        <taxon>Chordata</taxon>
        <taxon>Craniata</taxon>
        <taxon>Vertebrata</taxon>
        <taxon>Cyclostomata</taxon>
        <taxon>Hyperoartia</taxon>
        <taxon>Petromyzontiformes</taxon>
        <taxon>Petromyzontidae</taxon>
        <taxon>Petromyzon</taxon>
    </lineage>
</organism>
<keyword evidence="2" id="KW-0472">Membrane</keyword>
<evidence type="ECO:0000313" key="3">
    <source>
        <dbReference type="Ensembl" id="ENSPMAP00000003599.1"/>
    </source>
</evidence>
<dbReference type="InterPro" id="IPR040115">
    <property type="entry name" value="Lnp"/>
</dbReference>
<evidence type="ECO:0000256" key="2">
    <source>
        <dbReference type="SAM" id="Phobius"/>
    </source>
</evidence>
<keyword evidence="1" id="KW-0175">Coiled coil</keyword>
<feature type="coiled-coil region" evidence="1">
    <location>
        <begin position="3"/>
        <end position="30"/>
    </location>
</feature>
<dbReference type="GO" id="GO:0071782">
    <property type="term" value="C:endoplasmic reticulum tubular network"/>
    <property type="evidence" value="ECO:0007669"/>
    <property type="project" value="TreeGrafter"/>
</dbReference>
<dbReference type="GeneTree" id="ENSGT00940000173501"/>
<dbReference type="HOGENOM" id="CLU_102416_0_0_1"/>
<keyword evidence="2" id="KW-0812">Transmembrane</keyword>
<feature type="transmembrane region" description="Helical" evidence="2">
    <location>
        <begin position="62"/>
        <end position="82"/>
    </location>
</feature>
<dbReference type="OMA" id="RYHIANK"/>
<dbReference type="AlphaFoldDB" id="S4REG7"/>
<reference evidence="3" key="1">
    <citation type="submission" date="2025-08" db="UniProtKB">
        <authorList>
            <consortium name="Ensembl"/>
        </authorList>
    </citation>
    <scope>IDENTIFICATION</scope>
</reference>
<accession>S4REG7</accession>
<dbReference type="GO" id="GO:0071786">
    <property type="term" value="P:endoplasmic reticulum tubular network organization"/>
    <property type="evidence" value="ECO:0007669"/>
    <property type="project" value="InterPro"/>
</dbReference>
<dbReference type="PANTHER" id="PTHR22166:SF12">
    <property type="entry name" value="ENDOPLASMIC RETICULUM JUNCTION FORMATION PROTEIN LUNAPARK"/>
    <property type="match status" value="1"/>
</dbReference>
<reference evidence="3" key="2">
    <citation type="submission" date="2025-09" db="UniProtKB">
        <authorList>
            <consortium name="Ensembl"/>
        </authorList>
    </citation>
    <scope>IDENTIFICATION</scope>
</reference>
<proteinExistence type="predicted"/>
<dbReference type="STRING" id="7757.ENSPMAP00000003599"/>
<evidence type="ECO:0000256" key="1">
    <source>
        <dbReference type="SAM" id="Coils"/>
    </source>
</evidence>